<dbReference type="InterPro" id="IPR051834">
    <property type="entry name" value="RING_finger_E3_ligase"/>
</dbReference>
<reference evidence="7" key="1">
    <citation type="submission" date="2022-02" db="EMBL/GenBank/DDBJ databases">
        <authorList>
            <person name="Henning P.M."/>
            <person name="McCubbin A.G."/>
            <person name="Shore J.S."/>
        </authorList>
    </citation>
    <scope>NUCLEOTIDE SEQUENCE</scope>
    <source>
        <strain evidence="7">F60SS</strain>
        <tissue evidence="7">Leaves</tissue>
    </source>
</reference>
<keyword evidence="1" id="KW-0479">Metal-binding</keyword>
<evidence type="ECO:0000313" key="7">
    <source>
        <dbReference type="EMBL" id="KAJ4841886.1"/>
    </source>
</evidence>
<keyword evidence="3" id="KW-0862">Zinc</keyword>
<dbReference type="GO" id="GO:0005634">
    <property type="term" value="C:nucleus"/>
    <property type="evidence" value="ECO:0007669"/>
    <property type="project" value="TreeGrafter"/>
</dbReference>
<feature type="region of interest" description="Disordered" evidence="5">
    <location>
        <begin position="1"/>
        <end position="81"/>
    </location>
</feature>
<feature type="domain" description="RING-type" evidence="6">
    <location>
        <begin position="594"/>
        <end position="632"/>
    </location>
</feature>
<dbReference type="InterPro" id="IPR013083">
    <property type="entry name" value="Znf_RING/FYVE/PHD"/>
</dbReference>
<feature type="region of interest" description="Disordered" evidence="5">
    <location>
        <begin position="118"/>
        <end position="137"/>
    </location>
</feature>
<comment type="caution">
    <text evidence="7">The sequence shown here is derived from an EMBL/GenBank/DDBJ whole genome shotgun (WGS) entry which is preliminary data.</text>
</comment>
<dbReference type="EMBL" id="JAKUCV010002650">
    <property type="protein sequence ID" value="KAJ4841886.1"/>
    <property type="molecule type" value="Genomic_DNA"/>
</dbReference>
<name>A0A9Q0G2D0_9ROSI</name>
<dbReference type="AlphaFoldDB" id="A0A9Q0G2D0"/>
<organism evidence="7 8">
    <name type="scientific">Turnera subulata</name>
    <dbReference type="NCBI Taxonomy" id="218843"/>
    <lineage>
        <taxon>Eukaryota</taxon>
        <taxon>Viridiplantae</taxon>
        <taxon>Streptophyta</taxon>
        <taxon>Embryophyta</taxon>
        <taxon>Tracheophyta</taxon>
        <taxon>Spermatophyta</taxon>
        <taxon>Magnoliopsida</taxon>
        <taxon>eudicotyledons</taxon>
        <taxon>Gunneridae</taxon>
        <taxon>Pentapetalae</taxon>
        <taxon>rosids</taxon>
        <taxon>fabids</taxon>
        <taxon>Malpighiales</taxon>
        <taxon>Passifloraceae</taxon>
        <taxon>Turnera</taxon>
    </lineage>
</organism>
<feature type="region of interest" description="Disordered" evidence="5">
    <location>
        <begin position="431"/>
        <end position="477"/>
    </location>
</feature>
<evidence type="ECO:0000256" key="4">
    <source>
        <dbReference type="PROSITE-ProRule" id="PRU00175"/>
    </source>
</evidence>
<feature type="compositionally biased region" description="Low complexity" evidence="5">
    <location>
        <begin position="172"/>
        <end position="190"/>
    </location>
</feature>
<evidence type="ECO:0000259" key="6">
    <source>
        <dbReference type="PROSITE" id="PS50089"/>
    </source>
</evidence>
<dbReference type="PANTHER" id="PTHR45931:SF3">
    <property type="entry name" value="RING ZINC FINGER-CONTAINING PROTEIN"/>
    <property type="match status" value="1"/>
</dbReference>
<dbReference type="PROSITE" id="PS50089">
    <property type="entry name" value="ZF_RING_2"/>
    <property type="match status" value="1"/>
</dbReference>
<accession>A0A9Q0G2D0</accession>
<feature type="region of interest" description="Disordered" evidence="5">
    <location>
        <begin position="162"/>
        <end position="191"/>
    </location>
</feature>
<evidence type="ECO:0000256" key="5">
    <source>
        <dbReference type="SAM" id="MobiDB-lite"/>
    </source>
</evidence>
<dbReference type="SMART" id="SM00184">
    <property type="entry name" value="RING"/>
    <property type="match status" value="1"/>
</dbReference>
<feature type="region of interest" description="Disordered" evidence="5">
    <location>
        <begin position="509"/>
        <end position="530"/>
    </location>
</feature>
<dbReference type="GO" id="GO:0006511">
    <property type="term" value="P:ubiquitin-dependent protein catabolic process"/>
    <property type="evidence" value="ECO:0007669"/>
    <property type="project" value="TreeGrafter"/>
</dbReference>
<evidence type="ECO:0000256" key="2">
    <source>
        <dbReference type="ARBA" id="ARBA00022771"/>
    </source>
</evidence>
<reference evidence="7" key="2">
    <citation type="journal article" date="2023" name="Plants (Basel)">
        <title>Annotation of the Turnera subulata (Passifloraceae) Draft Genome Reveals the S-Locus Evolved after the Divergence of Turneroideae from Passifloroideae in a Stepwise Manner.</title>
        <authorList>
            <person name="Henning P.M."/>
            <person name="Roalson E.H."/>
            <person name="Mir W."/>
            <person name="McCubbin A.G."/>
            <person name="Shore J.S."/>
        </authorList>
    </citation>
    <scope>NUCLEOTIDE SEQUENCE</scope>
    <source>
        <strain evidence="7">F60SS</strain>
    </source>
</reference>
<dbReference type="InterPro" id="IPR001841">
    <property type="entry name" value="Znf_RING"/>
</dbReference>
<gene>
    <name evidence="7" type="ORF">Tsubulata_014246</name>
</gene>
<evidence type="ECO:0000313" key="8">
    <source>
        <dbReference type="Proteomes" id="UP001141552"/>
    </source>
</evidence>
<dbReference type="Pfam" id="PF13639">
    <property type="entry name" value="zf-RING_2"/>
    <property type="match status" value="1"/>
</dbReference>
<dbReference type="Gene3D" id="3.30.40.10">
    <property type="entry name" value="Zinc/RING finger domain, C3HC4 (zinc finger)"/>
    <property type="match status" value="1"/>
</dbReference>
<dbReference type="PANTHER" id="PTHR45931">
    <property type="entry name" value="SI:CH211-59O9.10"/>
    <property type="match status" value="1"/>
</dbReference>
<evidence type="ECO:0000256" key="3">
    <source>
        <dbReference type="ARBA" id="ARBA00022833"/>
    </source>
</evidence>
<keyword evidence="8" id="KW-1185">Reference proteome</keyword>
<dbReference type="CDD" id="cd16454">
    <property type="entry name" value="RING-H2_PA-TM-RING"/>
    <property type="match status" value="1"/>
</dbReference>
<dbReference type="GO" id="GO:0061630">
    <property type="term" value="F:ubiquitin protein ligase activity"/>
    <property type="evidence" value="ECO:0007669"/>
    <property type="project" value="TreeGrafter"/>
</dbReference>
<dbReference type="GO" id="GO:0008270">
    <property type="term" value="F:zinc ion binding"/>
    <property type="evidence" value="ECO:0007669"/>
    <property type="project" value="UniProtKB-KW"/>
</dbReference>
<dbReference type="FunFam" id="3.30.40.10:FF:000594">
    <property type="entry name" value="RING/U-box superfamily protein"/>
    <property type="match status" value="1"/>
</dbReference>
<proteinExistence type="predicted"/>
<dbReference type="SUPFAM" id="SSF57850">
    <property type="entry name" value="RING/U-box"/>
    <property type="match status" value="1"/>
</dbReference>
<evidence type="ECO:0000256" key="1">
    <source>
        <dbReference type="ARBA" id="ARBA00022723"/>
    </source>
</evidence>
<sequence length="679" mass="75259">MDSTQVVRRRHMDDWGARKERTSYFKKREERTSSSVAVQPWRPEVIEEESSHQQRAKRRRSVYEKGHTRQSPSSPFEVGGTFEPLNKFTASSRFLENSYPSQKAPPLFRRAGFYTVRPERRSGSSPECSFKTPPGIEDNAVIDLTKEDDEPEKMLDVAFPRGGSTHLLQKRGVQVQPKSGSGSGSPSGKSRLALKGKEKIDMNTSNSSGLAINCGEGTIPRKKRSVRIGCTSPSNIADSAQKFAEKLQIGSRDGKNQTPELVIPNGQSKVDIREIVADDYNCRHKAKGKGAIMRHSFTEKNHDADTSGHVSSSSSVAANEIGYAPRKEAVGRWRSTHSRGKEMDHSVSRDDDARCFVNEKLGNRKLTSNIVSGSDQQGPVGARLFKKRKTTEESSTSRNRGNGFVDDSKIHCSSRFSSTSSRLHQRNIFESASSTSSPPRLQNHQRPTDSPPTSVRERNSNVPGTGSACNQESDARARQLEADERLALELQAQMYNEMAILFMEGEAGSSQNHPVQSSGIPSNQGGTQVQVPRTIGAPQLRRRIMSIQRDFNANDYEMLLALDDNNVRIGASADQINSLPEFVLQTDDDFEETCAVCLDVPTVGETMRQLPCLHKFHKTCIDPWLTTKPSCPGSTVAMDVDDVDALEIFGEGVINIDHKLADADFFNNFEDDFDDTDIN</sequence>
<feature type="compositionally biased region" description="Polar residues" evidence="5">
    <location>
        <begin position="460"/>
        <end position="472"/>
    </location>
</feature>
<feature type="compositionally biased region" description="Polar residues" evidence="5">
    <location>
        <begin position="431"/>
        <end position="445"/>
    </location>
</feature>
<feature type="region of interest" description="Disordered" evidence="5">
    <location>
        <begin position="367"/>
        <end position="409"/>
    </location>
</feature>
<keyword evidence="2 4" id="KW-0863">Zinc-finger</keyword>
<dbReference type="OrthoDB" id="8062037at2759"/>
<feature type="compositionally biased region" description="Polar residues" evidence="5">
    <location>
        <begin position="367"/>
        <end position="377"/>
    </location>
</feature>
<feature type="compositionally biased region" description="Basic and acidic residues" evidence="5">
    <location>
        <begin position="11"/>
        <end position="32"/>
    </location>
</feature>
<protein>
    <recommendedName>
        <fullName evidence="6">RING-type domain-containing protein</fullName>
    </recommendedName>
</protein>
<dbReference type="Proteomes" id="UP001141552">
    <property type="component" value="Unassembled WGS sequence"/>
</dbReference>